<gene>
    <name evidence="2" type="ORF">HNP33_003997</name>
</gene>
<feature type="domain" description="RES" evidence="1">
    <location>
        <begin position="9"/>
        <end position="157"/>
    </location>
</feature>
<keyword evidence="3" id="KW-1185">Reference proteome</keyword>
<evidence type="ECO:0000313" key="3">
    <source>
        <dbReference type="Proteomes" id="UP000562492"/>
    </source>
</evidence>
<name>A0ABR6RL26_9BURK</name>
<dbReference type="EMBL" id="JACHKZ010000041">
    <property type="protein sequence ID" value="MBB6579878.1"/>
    <property type="molecule type" value="Genomic_DNA"/>
</dbReference>
<dbReference type="InterPro" id="IPR014914">
    <property type="entry name" value="RES_dom"/>
</dbReference>
<organism evidence="2 3">
    <name type="scientific">Comamonas odontotermitis</name>
    <dbReference type="NCBI Taxonomy" id="379895"/>
    <lineage>
        <taxon>Bacteria</taxon>
        <taxon>Pseudomonadati</taxon>
        <taxon>Pseudomonadota</taxon>
        <taxon>Betaproteobacteria</taxon>
        <taxon>Burkholderiales</taxon>
        <taxon>Comamonadaceae</taxon>
        <taxon>Comamonas</taxon>
    </lineage>
</organism>
<proteinExistence type="predicted"/>
<evidence type="ECO:0000313" key="2">
    <source>
        <dbReference type="EMBL" id="MBB6579878.1"/>
    </source>
</evidence>
<dbReference type="Proteomes" id="UP000562492">
    <property type="component" value="Unassembled WGS sequence"/>
</dbReference>
<dbReference type="RefSeq" id="WP_267906731.1">
    <property type="nucleotide sequence ID" value="NZ_JACHKZ010000041.1"/>
</dbReference>
<reference evidence="2 3" key="1">
    <citation type="submission" date="2020-08" db="EMBL/GenBank/DDBJ databases">
        <title>Functional genomics of gut bacteria from endangered species of beetles.</title>
        <authorList>
            <person name="Carlos-Shanley C."/>
        </authorList>
    </citation>
    <scope>NUCLEOTIDE SEQUENCE [LARGE SCALE GENOMIC DNA]</scope>
    <source>
        <strain evidence="2 3">S00124</strain>
    </source>
</reference>
<comment type="caution">
    <text evidence="2">The sequence shown here is derived from an EMBL/GenBank/DDBJ whole genome shotgun (WGS) entry which is preliminary data.</text>
</comment>
<sequence length="174" mass="19408">MELHRLFRFPGGDFSPSPAQYRLGRLDPPLGRSDEYGVLYTSDAFFTAALEFGALLQLPTDPPTYERVHDTNTELPPIQHVILRSQEDLKFIDFTDHATASVFGLDLKSVLDDVRPWREAAAKAVGLLREAEKAAALVGISYASKRNPAATNYALLDGKYQYYLTAQNQGAIFR</sequence>
<accession>A0ABR6RL26</accession>
<protein>
    <recommendedName>
        <fullName evidence="1">RES domain-containing protein</fullName>
    </recommendedName>
</protein>
<evidence type="ECO:0000259" key="1">
    <source>
        <dbReference type="Pfam" id="PF08808"/>
    </source>
</evidence>
<dbReference type="Pfam" id="PF08808">
    <property type="entry name" value="RES"/>
    <property type="match status" value="1"/>
</dbReference>